<keyword evidence="2" id="KW-1185">Reference proteome</keyword>
<organism evidence="1 2">
    <name type="scientific">Violaceomyces palustris</name>
    <dbReference type="NCBI Taxonomy" id="1673888"/>
    <lineage>
        <taxon>Eukaryota</taxon>
        <taxon>Fungi</taxon>
        <taxon>Dikarya</taxon>
        <taxon>Basidiomycota</taxon>
        <taxon>Ustilaginomycotina</taxon>
        <taxon>Ustilaginomycetes</taxon>
        <taxon>Violaceomycetales</taxon>
        <taxon>Violaceomycetaceae</taxon>
        <taxon>Violaceomyces</taxon>
    </lineage>
</organism>
<accession>A0ACD0P718</accession>
<proteinExistence type="predicted"/>
<sequence>MDWFQDFGRGPPTMGLVSPPPPPKLHSRFSTSLPQRTYHVPEQRASPVATMLGTCSNRADQTLQVEEATFYPEACPGKLWGGKER</sequence>
<protein>
    <submittedName>
        <fullName evidence="1">Uncharacterized protein</fullName>
    </submittedName>
</protein>
<evidence type="ECO:0000313" key="2">
    <source>
        <dbReference type="Proteomes" id="UP000245626"/>
    </source>
</evidence>
<reference evidence="1 2" key="1">
    <citation type="journal article" date="2018" name="Mol. Biol. Evol.">
        <title>Broad Genomic Sampling Reveals a Smut Pathogenic Ancestry of the Fungal Clade Ustilaginomycotina.</title>
        <authorList>
            <person name="Kijpornyongpan T."/>
            <person name="Mondo S.J."/>
            <person name="Barry K."/>
            <person name="Sandor L."/>
            <person name="Lee J."/>
            <person name="Lipzen A."/>
            <person name="Pangilinan J."/>
            <person name="LaButti K."/>
            <person name="Hainaut M."/>
            <person name="Henrissat B."/>
            <person name="Grigoriev I.V."/>
            <person name="Spatafora J.W."/>
            <person name="Aime M.C."/>
        </authorList>
    </citation>
    <scope>NUCLEOTIDE SEQUENCE [LARGE SCALE GENOMIC DNA]</scope>
    <source>
        <strain evidence="1 2">SA 807</strain>
    </source>
</reference>
<name>A0ACD0P718_9BASI</name>
<dbReference type="Proteomes" id="UP000245626">
    <property type="component" value="Unassembled WGS sequence"/>
</dbReference>
<gene>
    <name evidence="1" type="ORF">IE53DRAFT_108175</name>
</gene>
<evidence type="ECO:0000313" key="1">
    <source>
        <dbReference type="EMBL" id="PWN53761.1"/>
    </source>
</evidence>
<dbReference type="EMBL" id="KZ819710">
    <property type="protein sequence ID" value="PWN53761.1"/>
    <property type="molecule type" value="Genomic_DNA"/>
</dbReference>